<comment type="caution">
    <text evidence="1">The sequence shown here is derived from an EMBL/GenBank/DDBJ whole genome shotgun (WGS) entry which is preliminary data.</text>
</comment>
<sequence length="62" mass="6964">MELKLGKKVQIKMGYYEALKLFDELCAILNFCEEQGFEGTPYAEELYGALEAVDEAKKAGLI</sequence>
<dbReference type="AlphaFoldDB" id="A0A7W1X8J7"/>
<evidence type="ECO:0000313" key="2">
    <source>
        <dbReference type="Proteomes" id="UP000530514"/>
    </source>
</evidence>
<gene>
    <name evidence="1" type="ORF">H1164_03455</name>
</gene>
<reference evidence="1 2" key="1">
    <citation type="submission" date="2020-07" db="EMBL/GenBank/DDBJ databases">
        <authorList>
            <person name="Feng H."/>
        </authorList>
    </citation>
    <scope>NUCLEOTIDE SEQUENCE [LARGE SCALE GENOMIC DNA]</scope>
    <source>
        <strain evidence="2">s-11</strain>
    </source>
</reference>
<proteinExistence type="predicted"/>
<accession>A0A7W1X8J7</accession>
<dbReference type="Proteomes" id="UP000530514">
    <property type="component" value="Unassembled WGS sequence"/>
</dbReference>
<dbReference type="EMBL" id="JACEIP010000003">
    <property type="protein sequence ID" value="MBA4541959.1"/>
    <property type="molecule type" value="Genomic_DNA"/>
</dbReference>
<name>A0A7W1X8J7_9BACL</name>
<evidence type="ECO:0000313" key="1">
    <source>
        <dbReference type="EMBL" id="MBA4541959.1"/>
    </source>
</evidence>
<protein>
    <submittedName>
        <fullName evidence="1">Uncharacterized protein</fullName>
    </submittedName>
</protein>
<dbReference type="RefSeq" id="WP_033100505.1">
    <property type="nucleotide sequence ID" value="NZ_JACEIP010000003.1"/>
</dbReference>
<keyword evidence="2" id="KW-1185">Reference proteome</keyword>
<organism evidence="1 2">
    <name type="scientific">Thermoactinomyces daqus</name>
    <dbReference type="NCBI Taxonomy" id="1329516"/>
    <lineage>
        <taxon>Bacteria</taxon>
        <taxon>Bacillati</taxon>
        <taxon>Bacillota</taxon>
        <taxon>Bacilli</taxon>
        <taxon>Bacillales</taxon>
        <taxon>Thermoactinomycetaceae</taxon>
        <taxon>Thermoactinomyces</taxon>
    </lineage>
</organism>